<evidence type="ECO:0000313" key="6">
    <source>
        <dbReference type="EMBL" id="TET94042.1"/>
    </source>
</evidence>
<dbReference type="GO" id="GO:0005524">
    <property type="term" value="F:ATP binding"/>
    <property type="evidence" value="ECO:0007669"/>
    <property type="project" value="UniProtKB-KW"/>
</dbReference>
<gene>
    <name evidence="6" type="ORF">E3J33_00805</name>
</gene>
<dbReference type="GO" id="GO:0006396">
    <property type="term" value="P:RNA processing"/>
    <property type="evidence" value="ECO:0007669"/>
    <property type="project" value="InterPro"/>
</dbReference>
<dbReference type="SUPFAM" id="SSF52540">
    <property type="entry name" value="P-loop containing nucleoside triphosphate hydrolases"/>
    <property type="match status" value="1"/>
</dbReference>
<reference evidence="6 7" key="1">
    <citation type="submission" date="2019-03" db="EMBL/GenBank/DDBJ databases">
        <title>Metabolic potential of uncultured bacteria and archaea associated with petroleum seepage in deep-sea sediments.</title>
        <authorList>
            <person name="Dong X."/>
            <person name="Hubert C."/>
        </authorList>
    </citation>
    <scope>NUCLEOTIDE SEQUENCE [LARGE SCALE GENOMIC DNA]</scope>
    <source>
        <strain evidence="6">E29_bin28</strain>
    </source>
</reference>
<dbReference type="AlphaFoldDB" id="A0A523YRB4"/>
<evidence type="ECO:0000256" key="2">
    <source>
        <dbReference type="ARBA" id="ARBA00022741"/>
    </source>
</evidence>
<evidence type="ECO:0000256" key="1">
    <source>
        <dbReference type="ARBA" id="ARBA00022679"/>
    </source>
</evidence>
<keyword evidence="2" id="KW-0547">Nucleotide-binding</keyword>
<feature type="domain" description="Clp1 P-loop" evidence="5">
    <location>
        <begin position="28"/>
        <end position="205"/>
    </location>
</feature>
<keyword evidence="4" id="KW-0067">ATP-binding</keyword>
<evidence type="ECO:0000256" key="4">
    <source>
        <dbReference type="ARBA" id="ARBA00022840"/>
    </source>
</evidence>
<dbReference type="EMBL" id="SOIJ01000041">
    <property type="protein sequence ID" value="TET94042.1"/>
    <property type="molecule type" value="Genomic_DNA"/>
</dbReference>
<sequence>MTDPGFVLNPKIKDAVLESQNRTTMVMGGSDTGKTTLIEDLLELLLPTFRVGVVDADLGQSHVGPPTTIAWGLLEKKFEGWENLVVKDFYFVGATSPSGNLLPMITGIKIVYERARPQVDKILLDTTGMIRGEPAKVLKRCMIDIIEPQIILALQRTDELEHILIGFRGITIPKIYRMKVPPGVRQKNYSERVSYREQRFKAYFESAQSLVLAWDRIGLGGIVSEEYLHNRLICLRDTEGRNLALGIVDEVDGRMRSISVYTPLDKEKKIGGILWGELRINLEGKEVD</sequence>
<evidence type="ECO:0000313" key="7">
    <source>
        <dbReference type="Proteomes" id="UP000316925"/>
    </source>
</evidence>
<keyword evidence="1" id="KW-0808">Transferase</keyword>
<dbReference type="PANTHER" id="PTHR12755">
    <property type="entry name" value="CLEAVAGE/POLYADENYLATION FACTOR IA SUBUNIT CLP1P"/>
    <property type="match status" value="1"/>
</dbReference>
<dbReference type="Proteomes" id="UP000316925">
    <property type="component" value="Unassembled WGS sequence"/>
</dbReference>
<keyword evidence="3" id="KW-0418">Kinase</keyword>
<dbReference type="InterPro" id="IPR045116">
    <property type="entry name" value="Clp1/Grc3"/>
</dbReference>
<name>A0A523YRB4_UNCAE</name>
<proteinExistence type="predicted"/>
<accession>A0A523YRB4</accession>
<dbReference type="PANTHER" id="PTHR12755:SF3">
    <property type="entry name" value="POLYNUCLEOTIDE 5'-HYDROXYL-KINASE NOL9"/>
    <property type="match status" value="1"/>
</dbReference>
<dbReference type="InterPro" id="IPR032319">
    <property type="entry name" value="CLP1_P"/>
</dbReference>
<comment type="caution">
    <text evidence="6">The sequence shown here is derived from an EMBL/GenBank/DDBJ whole genome shotgun (WGS) entry which is preliminary data.</text>
</comment>
<organism evidence="6 7">
    <name type="scientific">Aerophobetes bacterium</name>
    <dbReference type="NCBI Taxonomy" id="2030807"/>
    <lineage>
        <taxon>Bacteria</taxon>
        <taxon>Candidatus Aerophobota</taxon>
    </lineage>
</organism>
<protein>
    <recommendedName>
        <fullName evidence="5">Clp1 P-loop domain-containing protein</fullName>
    </recommendedName>
</protein>
<evidence type="ECO:0000256" key="3">
    <source>
        <dbReference type="ARBA" id="ARBA00022777"/>
    </source>
</evidence>
<dbReference type="Gene3D" id="3.40.50.300">
    <property type="entry name" value="P-loop containing nucleotide triphosphate hydrolases"/>
    <property type="match status" value="1"/>
</dbReference>
<dbReference type="InterPro" id="IPR027417">
    <property type="entry name" value="P-loop_NTPase"/>
</dbReference>
<dbReference type="GO" id="GO:0051731">
    <property type="term" value="F:polynucleotide 5'-hydroxyl-kinase activity"/>
    <property type="evidence" value="ECO:0007669"/>
    <property type="project" value="InterPro"/>
</dbReference>
<evidence type="ECO:0000259" key="5">
    <source>
        <dbReference type="Pfam" id="PF16575"/>
    </source>
</evidence>
<dbReference type="Pfam" id="PF16575">
    <property type="entry name" value="CLP1_P"/>
    <property type="match status" value="1"/>
</dbReference>